<feature type="region of interest" description="Disordered" evidence="1">
    <location>
        <begin position="17"/>
        <end position="47"/>
    </location>
</feature>
<comment type="caution">
    <text evidence="2">The sequence shown here is derived from an EMBL/GenBank/DDBJ whole genome shotgun (WGS) entry which is preliminary data.</text>
</comment>
<evidence type="ECO:0000313" key="2">
    <source>
        <dbReference type="EMBL" id="CAL8068871.1"/>
    </source>
</evidence>
<gene>
    <name evidence="2" type="ORF">ODALV1_LOCUS504</name>
</gene>
<name>A0ABP1PIW5_9HEXA</name>
<feature type="compositionally biased region" description="Basic and acidic residues" evidence="1">
    <location>
        <begin position="17"/>
        <end position="40"/>
    </location>
</feature>
<reference evidence="2 3" key="1">
    <citation type="submission" date="2024-08" db="EMBL/GenBank/DDBJ databases">
        <authorList>
            <person name="Cucini C."/>
            <person name="Frati F."/>
        </authorList>
    </citation>
    <scope>NUCLEOTIDE SEQUENCE [LARGE SCALE GENOMIC DNA]</scope>
</reference>
<dbReference type="EMBL" id="CAXLJM020000002">
    <property type="protein sequence ID" value="CAL8068871.1"/>
    <property type="molecule type" value="Genomic_DNA"/>
</dbReference>
<proteinExistence type="predicted"/>
<evidence type="ECO:0000313" key="3">
    <source>
        <dbReference type="Proteomes" id="UP001642540"/>
    </source>
</evidence>
<organism evidence="2 3">
    <name type="scientific">Orchesella dallaii</name>
    <dbReference type="NCBI Taxonomy" id="48710"/>
    <lineage>
        <taxon>Eukaryota</taxon>
        <taxon>Metazoa</taxon>
        <taxon>Ecdysozoa</taxon>
        <taxon>Arthropoda</taxon>
        <taxon>Hexapoda</taxon>
        <taxon>Collembola</taxon>
        <taxon>Entomobryomorpha</taxon>
        <taxon>Entomobryoidea</taxon>
        <taxon>Orchesellidae</taxon>
        <taxon>Orchesellinae</taxon>
        <taxon>Orchesella</taxon>
    </lineage>
</organism>
<evidence type="ECO:0000256" key="1">
    <source>
        <dbReference type="SAM" id="MobiDB-lite"/>
    </source>
</evidence>
<dbReference type="Proteomes" id="UP001642540">
    <property type="component" value="Unassembled WGS sequence"/>
</dbReference>
<sequence>MEINRLVRWLQRQQDGLPEKHYDHEEPPRKLPKGMSEDPLKQASSPKIKPSLYSSLSLSDLGYLSLFTTLYKPNLSAIPGFATNATTVGVRSNANKIFQKHLFYHQSGQRPTCPQLAMSIPPGKIKYITLPPSALNANLTSFNQKRSTFIFFQNAQLNEDKPLIQKIMLSPPESKKIALALLKRNETALKNEGLRRQGN</sequence>
<protein>
    <submittedName>
        <fullName evidence="2">Uncharacterized protein</fullName>
    </submittedName>
</protein>
<accession>A0ABP1PIW5</accession>
<keyword evidence="3" id="KW-1185">Reference proteome</keyword>